<organism evidence="2 3">
    <name type="scientific">Vagococcus allomyrinae</name>
    <dbReference type="NCBI Taxonomy" id="2794353"/>
    <lineage>
        <taxon>Bacteria</taxon>
        <taxon>Bacillati</taxon>
        <taxon>Bacillota</taxon>
        <taxon>Bacilli</taxon>
        <taxon>Lactobacillales</taxon>
        <taxon>Enterococcaceae</taxon>
        <taxon>Vagococcus</taxon>
    </lineage>
</organism>
<dbReference type="GO" id="GO:0003700">
    <property type="term" value="F:DNA-binding transcription factor activity"/>
    <property type="evidence" value="ECO:0007669"/>
    <property type="project" value="InterPro"/>
</dbReference>
<dbReference type="Pfam" id="PF12833">
    <property type="entry name" value="HTH_18"/>
    <property type="match status" value="1"/>
</dbReference>
<dbReference type="PROSITE" id="PS01124">
    <property type="entry name" value="HTH_ARAC_FAMILY_2"/>
    <property type="match status" value="1"/>
</dbReference>
<dbReference type="InterPro" id="IPR018060">
    <property type="entry name" value="HTH_AraC"/>
</dbReference>
<reference evidence="2" key="1">
    <citation type="submission" date="2020-12" db="EMBL/GenBank/DDBJ databases">
        <title>Vagococcus allomyrinae sp. nov. and Enterococcus lavae sp. nov., isolated from the larvae of Allomyrina dichotoma.</title>
        <authorList>
            <person name="Lee S.D."/>
        </authorList>
    </citation>
    <scope>NUCLEOTIDE SEQUENCE</scope>
    <source>
        <strain evidence="2">BWB3-3</strain>
    </source>
</reference>
<feature type="domain" description="HTH araC/xylS-type" evidence="1">
    <location>
        <begin position="177"/>
        <end position="272"/>
    </location>
</feature>
<dbReference type="GO" id="GO:0043565">
    <property type="term" value="F:sequence-specific DNA binding"/>
    <property type="evidence" value="ECO:0007669"/>
    <property type="project" value="InterPro"/>
</dbReference>
<dbReference type="EMBL" id="JAEEGA010000009">
    <property type="protein sequence ID" value="MBP1042255.1"/>
    <property type="molecule type" value="Genomic_DNA"/>
</dbReference>
<dbReference type="RefSeq" id="WP_209529256.1">
    <property type="nucleotide sequence ID" value="NZ_JAEEGA010000009.1"/>
</dbReference>
<comment type="caution">
    <text evidence="2">The sequence shown here is derived from an EMBL/GenBank/DDBJ whole genome shotgun (WGS) entry which is preliminary data.</text>
</comment>
<gene>
    <name evidence="2" type="ORF">I6N95_14645</name>
</gene>
<dbReference type="AlphaFoldDB" id="A0A940SVE3"/>
<evidence type="ECO:0000313" key="2">
    <source>
        <dbReference type="EMBL" id="MBP1042255.1"/>
    </source>
</evidence>
<proteinExistence type="predicted"/>
<accession>A0A940SVE3</accession>
<name>A0A940SVE3_9ENTE</name>
<dbReference type="Gene3D" id="1.10.10.60">
    <property type="entry name" value="Homeodomain-like"/>
    <property type="match status" value="1"/>
</dbReference>
<evidence type="ECO:0000313" key="3">
    <source>
        <dbReference type="Proteomes" id="UP000674938"/>
    </source>
</evidence>
<keyword evidence="3" id="KW-1185">Reference proteome</keyword>
<dbReference type="Proteomes" id="UP000674938">
    <property type="component" value="Unassembled WGS sequence"/>
</dbReference>
<evidence type="ECO:0000259" key="1">
    <source>
        <dbReference type="PROSITE" id="PS01124"/>
    </source>
</evidence>
<protein>
    <submittedName>
        <fullName evidence="2">Helix-turn-helix transcriptional regulator</fullName>
    </submittedName>
</protein>
<sequence length="277" mass="31741">MEGFETDTIPIISPLQPALINKPNYQEHTQTWNGHVPKGEALFYQFDSGEEEHATLLIPDACVDFLFSLGPSPKGVILGSRLKETHIQLKANTRYFGFKPYSVDSMRSLGLNWGSLLNSEVSFSQLFPQVNIEKQLAEARTFKEKINLWLAFATKFLLKSTEANSLVGKSEVLICGAKGLIKIERMCQLSGYTERHCRQKFKEVHGFTMKKYNDIIRFQNSVRLLLASSTSADRDSQITFDIIFANDYYDQSHFIREFKTFSNLTPTHFKRIYSIDK</sequence>
<dbReference type="SMART" id="SM00342">
    <property type="entry name" value="HTH_ARAC"/>
    <property type="match status" value="1"/>
</dbReference>